<protein>
    <submittedName>
        <fullName evidence="1">Uncharacterized protein</fullName>
    </submittedName>
</protein>
<organism evidence="1 2">
    <name type="scientific">Aminobacter carboxidus</name>
    <dbReference type="NCBI Taxonomy" id="376165"/>
    <lineage>
        <taxon>Bacteria</taxon>
        <taxon>Pseudomonadati</taxon>
        <taxon>Pseudomonadota</taxon>
        <taxon>Alphaproteobacteria</taxon>
        <taxon>Hyphomicrobiales</taxon>
        <taxon>Phyllobacteriaceae</taxon>
        <taxon>Aminobacter</taxon>
    </lineage>
</organism>
<dbReference type="InterPro" id="IPR045389">
    <property type="entry name" value="DUF6522"/>
</dbReference>
<dbReference type="Proteomes" id="UP000598227">
    <property type="component" value="Unassembled WGS sequence"/>
</dbReference>
<accession>A0ABR9GQX1</accession>
<evidence type="ECO:0000313" key="1">
    <source>
        <dbReference type="EMBL" id="MBE1206087.1"/>
    </source>
</evidence>
<name>A0ABR9GQX1_9HYPH</name>
<comment type="caution">
    <text evidence="1">The sequence shown here is derived from an EMBL/GenBank/DDBJ whole genome shotgun (WGS) entry which is preliminary data.</text>
</comment>
<dbReference type="RefSeq" id="WP_192567367.1">
    <property type="nucleotide sequence ID" value="NZ_JACZEP010000005.1"/>
</dbReference>
<evidence type="ECO:0000313" key="2">
    <source>
        <dbReference type="Proteomes" id="UP000598227"/>
    </source>
</evidence>
<sequence>MYVYVAQRRRDEGNRMKLEPDQSGDYVLEPRFLAQRLSIEENELQRRMRLGLVTSRVECGIDGDKGRKRLTVRNRNSVWRAIVDADNRIISEESFELGQASAVAN</sequence>
<proteinExistence type="predicted"/>
<gene>
    <name evidence="1" type="ORF">IHE39_17465</name>
</gene>
<dbReference type="EMBL" id="JACZEP010000005">
    <property type="protein sequence ID" value="MBE1206087.1"/>
    <property type="molecule type" value="Genomic_DNA"/>
</dbReference>
<keyword evidence="2" id="KW-1185">Reference proteome</keyword>
<dbReference type="Pfam" id="PF20132">
    <property type="entry name" value="DUF6522"/>
    <property type="match status" value="1"/>
</dbReference>
<reference evidence="1 2" key="1">
    <citation type="submission" date="2020-09" db="EMBL/GenBank/DDBJ databases">
        <title>Draft Genome Sequence of Aminobacter carboxidus type strain DSM 1086, a soil Gram-negative carboxydobacterium.</title>
        <authorList>
            <person name="Turrini P."/>
            <person name="Tescari M."/>
            <person name="Artuso I."/>
            <person name="Lugli G.A."/>
            <person name="Frangipani E."/>
            <person name="Ventura M."/>
            <person name="Visca P."/>
        </authorList>
    </citation>
    <scope>NUCLEOTIDE SEQUENCE [LARGE SCALE GENOMIC DNA]</scope>
    <source>
        <strain evidence="1 2">DSM 1086</strain>
    </source>
</reference>